<keyword evidence="1" id="KW-0472">Membrane</keyword>
<gene>
    <name evidence="2" type="ORF">D7W81_23060</name>
</gene>
<accession>A0A3A8PZM6</accession>
<evidence type="ECO:0000313" key="3">
    <source>
        <dbReference type="Proteomes" id="UP000267003"/>
    </source>
</evidence>
<organism evidence="2 3">
    <name type="scientific">Corallococcus aberystwythensis</name>
    <dbReference type="NCBI Taxonomy" id="2316722"/>
    <lineage>
        <taxon>Bacteria</taxon>
        <taxon>Pseudomonadati</taxon>
        <taxon>Myxococcota</taxon>
        <taxon>Myxococcia</taxon>
        <taxon>Myxococcales</taxon>
        <taxon>Cystobacterineae</taxon>
        <taxon>Myxococcaceae</taxon>
        <taxon>Corallococcus</taxon>
    </lineage>
</organism>
<dbReference type="EMBL" id="RAWK01000141">
    <property type="protein sequence ID" value="RKH61956.1"/>
    <property type="molecule type" value="Genomic_DNA"/>
</dbReference>
<dbReference type="OrthoDB" id="9792998at2"/>
<evidence type="ECO:0008006" key="4">
    <source>
        <dbReference type="Google" id="ProtNLM"/>
    </source>
</evidence>
<keyword evidence="1" id="KW-1133">Transmembrane helix</keyword>
<feature type="transmembrane region" description="Helical" evidence="1">
    <location>
        <begin position="28"/>
        <end position="58"/>
    </location>
</feature>
<dbReference type="Proteomes" id="UP000267003">
    <property type="component" value="Unassembled WGS sequence"/>
</dbReference>
<evidence type="ECO:0000313" key="2">
    <source>
        <dbReference type="EMBL" id="RKH61956.1"/>
    </source>
</evidence>
<comment type="caution">
    <text evidence="2">The sequence shown here is derived from an EMBL/GenBank/DDBJ whole genome shotgun (WGS) entry which is preliminary data.</text>
</comment>
<dbReference type="AlphaFoldDB" id="A0A3A8PZM6"/>
<sequence>MSRPGLAALLSFFIPGVGQIYNGDILRGVFWLIITPGFWLGTGGLLGWVCHIIAAATAHNRAEDKERLRYGVG</sequence>
<protein>
    <recommendedName>
        <fullName evidence="4">TM2 domain-containing protein</fullName>
    </recommendedName>
</protein>
<keyword evidence="1" id="KW-0812">Transmembrane</keyword>
<keyword evidence="3" id="KW-1185">Reference proteome</keyword>
<evidence type="ECO:0000256" key="1">
    <source>
        <dbReference type="SAM" id="Phobius"/>
    </source>
</evidence>
<proteinExistence type="predicted"/>
<name>A0A3A8PZM6_9BACT</name>
<reference evidence="3" key="1">
    <citation type="submission" date="2018-09" db="EMBL/GenBank/DDBJ databases">
        <authorList>
            <person name="Livingstone P.G."/>
            <person name="Whitworth D.E."/>
        </authorList>
    </citation>
    <scope>NUCLEOTIDE SEQUENCE [LARGE SCALE GENOMIC DNA]</scope>
    <source>
        <strain evidence="3">AB050A</strain>
    </source>
</reference>
<dbReference type="RefSeq" id="WP_120557557.1">
    <property type="nucleotide sequence ID" value="NZ_RAWK01000141.1"/>
</dbReference>